<dbReference type="GO" id="GO:0006508">
    <property type="term" value="P:proteolysis"/>
    <property type="evidence" value="ECO:0007669"/>
    <property type="project" value="UniProtKB-KW"/>
</dbReference>
<dbReference type="SUPFAM" id="SSF54160">
    <property type="entry name" value="Chromo domain-like"/>
    <property type="match status" value="2"/>
</dbReference>
<dbReference type="CDD" id="cd22752">
    <property type="entry name" value="OTU_OTUD5-like"/>
    <property type="match status" value="1"/>
</dbReference>
<dbReference type="InterPro" id="IPR050704">
    <property type="entry name" value="Peptidase_C85-like"/>
</dbReference>
<dbReference type="GO" id="GO:0004843">
    <property type="term" value="F:cysteine-type deubiquitinase activity"/>
    <property type="evidence" value="ECO:0007669"/>
    <property type="project" value="UniProtKB-EC"/>
</dbReference>
<dbReference type="PROSITE" id="PS50330">
    <property type="entry name" value="UIM"/>
    <property type="match status" value="1"/>
</dbReference>
<keyword evidence="4" id="KW-0645">Protease</keyword>
<dbReference type="EC" id="3.4.19.12" evidence="3"/>
<keyword evidence="9" id="KW-1185">Reference proteome</keyword>
<dbReference type="GO" id="GO:0016579">
    <property type="term" value="P:protein deubiquitination"/>
    <property type="evidence" value="ECO:0007669"/>
    <property type="project" value="TreeGrafter"/>
</dbReference>
<evidence type="ECO:0000313" key="9">
    <source>
        <dbReference type="Proteomes" id="UP001162131"/>
    </source>
</evidence>
<evidence type="ECO:0000313" key="8">
    <source>
        <dbReference type="EMBL" id="CAG9326059.1"/>
    </source>
</evidence>
<evidence type="ECO:0000256" key="3">
    <source>
        <dbReference type="ARBA" id="ARBA00012759"/>
    </source>
</evidence>
<dbReference type="PANTHER" id="PTHR12419">
    <property type="entry name" value="OTU DOMAIN CONTAINING PROTEIN"/>
    <property type="match status" value="1"/>
</dbReference>
<keyword evidence="5" id="KW-0833">Ubl conjugation pathway</keyword>
<dbReference type="InterPro" id="IPR025995">
    <property type="entry name" value="Tudor-knot"/>
</dbReference>
<sequence length="478" mass="55112">MVQEYISHSSSTSYEVGEYVDCEDEKGVWLNAEILEISGDRLKVHFTNYNKKFDSWVPISNESVLKQWRRGSPFQLHNRIDVKDTYNKWMEATIVDMNSTQIRVHFKGYTERWDEWINKNSERISEIGSKSTAFGIGKFDPSRPNRFSNKEIQTSIISQDFKEGREGDFMRILRERDFLIVPVEGDGNCLFRSVSHQLYGTTEHHGLVRQAALNYLSIEREYFSQFIVGGDAGFDEYVSHQSQNGAWGDDIEIEAMSELYDRSIEIYAYANQPMRTFHESYGEGTPIRLAYHGRSHYNSIIGKDGHEPLLTSRPGEFEEIRIQLTKRISQGLEPRHENIRRAREGFDNSAQTDLEQALSISLHNSQGNSVDVAIERSINEQTEEQMIRQAIEESKRGDDDAQLRMAMELSMQGERNTEEDLIRMAMEESKREASQNFLNPSIQIVVDSGFTMEQALGAWTVVGDDPNLMIEYILNSQF</sequence>
<accession>A0AAU9JLT0</accession>
<evidence type="ECO:0000256" key="4">
    <source>
        <dbReference type="ARBA" id="ARBA00022670"/>
    </source>
</evidence>
<organism evidence="8 9">
    <name type="scientific">Blepharisma stoltei</name>
    <dbReference type="NCBI Taxonomy" id="1481888"/>
    <lineage>
        <taxon>Eukaryota</taxon>
        <taxon>Sar</taxon>
        <taxon>Alveolata</taxon>
        <taxon>Ciliophora</taxon>
        <taxon>Postciliodesmatophora</taxon>
        <taxon>Heterotrichea</taxon>
        <taxon>Heterotrichida</taxon>
        <taxon>Blepharismidae</taxon>
        <taxon>Blepharisma</taxon>
    </lineage>
</organism>
<dbReference type="AlphaFoldDB" id="A0AAU9JLT0"/>
<dbReference type="InterPro" id="IPR038765">
    <property type="entry name" value="Papain-like_cys_pep_sf"/>
</dbReference>
<comment type="caution">
    <text evidence="8">The sequence shown here is derived from an EMBL/GenBank/DDBJ whole genome shotgun (WGS) entry which is preliminary data.</text>
</comment>
<protein>
    <recommendedName>
        <fullName evidence="3">ubiquitinyl hydrolase 1</fullName>
        <ecNumber evidence="3">3.4.19.12</ecNumber>
    </recommendedName>
</protein>
<dbReference type="Gene3D" id="3.90.70.80">
    <property type="match status" value="1"/>
</dbReference>
<dbReference type="InterPro" id="IPR003323">
    <property type="entry name" value="OTU_dom"/>
</dbReference>
<name>A0AAU9JLT0_9CILI</name>
<comment type="catalytic activity">
    <reaction evidence="1">
        <text>Thiol-dependent hydrolysis of ester, thioester, amide, peptide and isopeptide bonds formed by the C-terminal Gly of ubiquitin (a 76-residue protein attached to proteins as an intracellular targeting signal).</text>
        <dbReference type="EC" id="3.4.19.12"/>
    </reaction>
</comment>
<keyword evidence="6" id="KW-0378">Hydrolase</keyword>
<evidence type="ECO:0000256" key="6">
    <source>
        <dbReference type="ARBA" id="ARBA00022801"/>
    </source>
</evidence>
<dbReference type="Pfam" id="PF02338">
    <property type="entry name" value="OTU"/>
    <property type="match status" value="1"/>
</dbReference>
<evidence type="ECO:0000259" key="7">
    <source>
        <dbReference type="PROSITE" id="PS50802"/>
    </source>
</evidence>
<dbReference type="Pfam" id="PF11717">
    <property type="entry name" value="Tudor-knot"/>
    <property type="match status" value="1"/>
</dbReference>
<dbReference type="PROSITE" id="PS50802">
    <property type="entry name" value="OTU"/>
    <property type="match status" value="1"/>
</dbReference>
<proteinExistence type="inferred from homology"/>
<dbReference type="Gene3D" id="2.30.30.140">
    <property type="match status" value="2"/>
</dbReference>
<evidence type="ECO:0000256" key="1">
    <source>
        <dbReference type="ARBA" id="ARBA00000707"/>
    </source>
</evidence>
<dbReference type="GO" id="GO:0061578">
    <property type="term" value="F:K63-linked deubiquitinase activity"/>
    <property type="evidence" value="ECO:0007669"/>
    <property type="project" value="TreeGrafter"/>
</dbReference>
<dbReference type="InterPro" id="IPR003903">
    <property type="entry name" value="UIM_dom"/>
</dbReference>
<gene>
    <name evidence="8" type="ORF">BSTOLATCC_MIC40500</name>
</gene>
<dbReference type="SUPFAM" id="SSF54001">
    <property type="entry name" value="Cysteine proteinases"/>
    <property type="match status" value="1"/>
</dbReference>
<evidence type="ECO:0000256" key="2">
    <source>
        <dbReference type="ARBA" id="ARBA00010407"/>
    </source>
</evidence>
<dbReference type="PANTHER" id="PTHR12419:SF4">
    <property type="entry name" value="OTU DOMAIN-CONTAINING PROTEIN 5"/>
    <property type="match status" value="1"/>
</dbReference>
<dbReference type="Proteomes" id="UP001162131">
    <property type="component" value="Unassembled WGS sequence"/>
</dbReference>
<reference evidence="8" key="1">
    <citation type="submission" date="2021-09" db="EMBL/GenBank/DDBJ databases">
        <authorList>
            <consortium name="AG Swart"/>
            <person name="Singh M."/>
            <person name="Singh A."/>
            <person name="Seah K."/>
            <person name="Emmerich C."/>
        </authorList>
    </citation>
    <scope>NUCLEOTIDE SEQUENCE</scope>
    <source>
        <strain evidence="8">ATCC30299</strain>
    </source>
</reference>
<comment type="similarity">
    <text evidence="2">Belongs to the peptidase C85 family.</text>
</comment>
<dbReference type="SMART" id="SM00726">
    <property type="entry name" value="UIM"/>
    <property type="match status" value="3"/>
</dbReference>
<feature type="domain" description="OTU" evidence="7">
    <location>
        <begin position="178"/>
        <end position="303"/>
    </location>
</feature>
<dbReference type="EMBL" id="CAJZBQ010000040">
    <property type="protein sequence ID" value="CAG9326059.1"/>
    <property type="molecule type" value="Genomic_DNA"/>
</dbReference>
<dbReference type="InterPro" id="IPR016197">
    <property type="entry name" value="Chromo-like_dom_sf"/>
</dbReference>
<evidence type="ECO:0000256" key="5">
    <source>
        <dbReference type="ARBA" id="ARBA00022786"/>
    </source>
</evidence>
<dbReference type="CDD" id="cd20104">
    <property type="entry name" value="MBT_PHF20L1-like"/>
    <property type="match status" value="1"/>
</dbReference>